<organism evidence="1 2">
    <name type="scientific">Phytophthora rubi</name>
    <dbReference type="NCBI Taxonomy" id="129364"/>
    <lineage>
        <taxon>Eukaryota</taxon>
        <taxon>Sar</taxon>
        <taxon>Stramenopiles</taxon>
        <taxon>Oomycota</taxon>
        <taxon>Peronosporomycetes</taxon>
        <taxon>Peronosporales</taxon>
        <taxon>Peronosporaceae</taxon>
        <taxon>Phytophthora</taxon>
    </lineage>
</organism>
<evidence type="ECO:0008006" key="3">
    <source>
        <dbReference type="Google" id="ProtNLM"/>
    </source>
</evidence>
<protein>
    <recommendedName>
        <fullName evidence="3">HTH CENPB-type domain-containing protein</fullName>
    </recommendedName>
</protein>
<dbReference type="Proteomes" id="UP000434957">
    <property type="component" value="Unassembled WGS sequence"/>
</dbReference>
<keyword evidence="2" id="KW-1185">Reference proteome</keyword>
<comment type="caution">
    <text evidence="1">The sequence shown here is derived from an EMBL/GenBank/DDBJ whole genome shotgun (WGS) entry which is preliminary data.</text>
</comment>
<dbReference type="AlphaFoldDB" id="A0A6A4D6U9"/>
<reference evidence="1 2" key="1">
    <citation type="submission" date="2018-08" db="EMBL/GenBank/DDBJ databases">
        <title>Genomic investigation of the strawberry pathogen Phytophthora fragariae indicates pathogenicity is determined by transcriptional variation in three key races.</title>
        <authorList>
            <person name="Adams T.M."/>
            <person name="Armitage A.D."/>
            <person name="Sobczyk M.K."/>
            <person name="Bates H.J."/>
            <person name="Dunwell J.M."/>
            <person name="Nellist C.F."/>
            <person name="Harrison R.J."/>
        </authorList>
    </citation>
    <scope>NUCLEOTIDE SEQUENCE [LARGE SCALE GENOMIC DNA]</scope>
    <source>
        <strain evidence="1 2">SCRP333</strain>
    </source>
</reference>
<evidence type="ECO:0000313" key="1">
    <source>
        <dbReference type="EMBL" id="KAE9302325.1"/>
    </source>
</evidence>
<sequence length="89" mass="10043">MIADQSIGGGWYRRFMDHHSLFASRISQGVIKARNSVTMHDITLLFNSLLEAIIENRLDASRVFNMDATVFQINKGFKRVVSGRGSKNV</sequence>
<accession>A0A6A4D6U9</accession>
<evidence type="ECO:0000313" key="2">
    <source>
        <dbReference type="Proteomes" id="UP000434957"/>
    </source>
</evidence>
<dbReference type="EMBL" id="QXFT01002189">
    <property type="protein sequence ID" value="KAE9302325.1"/>
    <property type="molecule type" value="Genomic_DNA"/>
</dbReference>
<gene>
    <name evidence="1" type="ORF">PR003_g22287</name>
</gene>
<proteinExistence type="predicted"/>
<name>A0A6A4D6U9_9STRA</name>